<evidence type="ECO:0000313" key="5">
    <source>
        <dbReference type="EMBL" id="KAK4769294.1"/>
    </source>
</evidence>
<dbReference type="InterPro" id="IPR036426">
    <property type="entry name" value="Bulb-type_lectin_dom_sf"/>
</dbReference>
<dbReference type="PANTHER" id="PTHR47976">
    <property type="entry name" value="G-TYPE LECTIN S-RECEPTOR-LIKE SERINE/THREONINE-PROTEIN KINASE SD2-5"/>
    <property type="match status" value="1"/>
</dbReference>
<keyword evidence="3" id="KW-0325">Glycoprotein</keyword>
<gene>
    <name evidence="5" type="ORF">SAY86_027444</name>
</gene>
<keyword evidence="1" id="KW-0732">Signal</keyword>
<evidence type="ECO:0000256" key="1">
    <source>
        <dbReference type="ARBA" id="ARBA00022729"/>
    </source>
</evidence>
<keyword evidence="6" id="KW-1185">Reference proteome</keyword>
<evidence type="ECO:0000256" key="3">
    <source>
        <dbReference type="ARBA" id="ARBA00023180"/>
    </source>
</evidence>
<dbReference type="AlphaFoldDB" id="A0AAN7QJ54"/>
<sequence>MGVLLGPLTLWDLRSATNNFERKLGEGGFGCVFEGRLLNGTRVAVKHLQVLGRIKKSFLAEMETIGNIHHVNLQGGPAEEDRLPDTIDEHLDDIQLNGMEAVQTVKLAAWCLQADCEKRPSMPMIMKMLSSAQTMSARRRSLFLCRTFLQLVIVLILASDFLCSVKAQPFDYPTASLSTKWKNSATANHSVSFTDGSTVRAILLRGTFGPKYACGFYCYGDCNNYLFAIFIVQTNSASYITLPSAGFPQVVWSANRNSPVKVNSTLELTSNGDLVLQDADGTIAWSSNTSGKGVVGLNLTEEGNLVLFNEKNGTVWQSFDYPTDSLVPGQRLSIGQKLTPNISSTNWTAFDLISFTFTRSGIFGRMEADPPQIYYQNDYSLTSSDTAYVEYINGSLALFLNSKQNKTLISIPSSKSAQYMRLGPDGHLRVYEWNLGNWDQVTDLLTGYLGDCAYPTACGDYGICSRGQCSCPASDNGTIYFKQINSRQPDLGCSEVSQLSCSDSQHQTLIELKDITYFTFTSDLQDTNPELCKKACEGNCSCKAAIFQYGTNSSSGSCYLPSKLFSLMNNEQDKTRLNSTTYIKVQNLPIAVTPSSNPSTREERLQDIVDKNSEDMMQHAPEAVNMLTVAAWCLQGDTTRRPSMSAVIKVLEGVADVEVELDYDFLNPARAARTSADVGIREKEYHTTTPLLPSVLSGPR</sequence>
<dbReference type="Proteomes" id="UP001346149">
    <property type="component" value="Unassembled WGS sequence"/>
</dbReference>
<dbReference type="Pfam" id="PF01453">
    <property type="entry name" value="B_lectin"/>
    <property type="match status" value="1"/>
</dbReference>
<dbReference type="CDD" id="cd00028">
    <property type="entry name" value="B_lectin"/>
    <property type="match status" value="1"/>
</dbReference>
<dbReference type="SMART" id="SM00108">
    <property type="entry name" value="B_lectin"/>
    <property type="match status" value="1"/>
</dbReference>
<dbReference type="PANTHER" id="PTHR47976:SF30">
    <property type="entry name" value="RECEPTOR-LIKE SERINE_THREONINE-PROTEIN KINASE"/>
    <property type="match status" value="1"/>
</dbReference>
<dbReference type="PROSITE" id="PS50927">
    <property type="entry name" value="BULB_LECTIN"/>
    <property type="match status" value="1"/>
</dbReference>
<keyword evidence="2" id="KW-1015">Disulfide bond</keyword>
<evidence type="ECO:0000313" key="6">
    <source>
        <dbReference type="Proteomes" id="UP001346149"/>
    </source>
</evidence>
<dbReference type="InterPro" id="IPR051343">
    <property type="entry name" value="G-type_lectin_kinases/EP1-like"/>
</dbReference>
<organism evidence="5 6">
    <name type="scientific">Trapa natans</name>
    <name type="common">Water chestnut</name>
    <dbReference type="NCBI Taxonomy" id="22666"/>
    <lineage>
        <taxon>Eukaryota</taxon>
        <taxon>Viridiplantae</taxon>
        <taxon>Streptophyta</taxon>
        <taxon>Embryophyta</taxon>
        <taxon>Tracheophyta</taxon>
        <taxon>Spermatophyta</taxon>
        <taxon>Magnoliopsida</taxon>
        <taxon>eudicotyledons</taxon>
        <taxon>Gunneridae</taxon>
        <taxon>Pentapetalae</taxon>
        <taxon>rosids</taxon>
        <taxon>malvids</taxon>
        <taxon>Myrtales</taxon>
        <taxon>Lythraceae</taxon>
        <taxon>Trapa</taxon>
    </lineage>
</organism>
<dbReference type="EMBL" id="JAXQNO010000021">
    <property type="protein sequence ID" value="KAK4769294.1"/>
    <property type="molecule type" value="Genomic_DNA"/>
</dbReference>
<evidence type="ECO:0000259" key="4">
    <source>
        <dbReference type="PROSITE" id="PS50927"/>
    </source>
</evidence>
<name>A0AAN7QJ54_TRANT</name>
<dbReference type="Gene3D" id="2.90.10.30">
    <property type="match status" value="1"/>
</dbReference>
<comment type="caution">
    <text evidence="5">The sequence shown here is derived from an EMBL/GenBank/DDBJ whole genome shotgun (WGS) entry which is preliminary data.</text>
</comment>
<feature type="domain" description="Bulb-type lectin" evidence="4">
    <location>
        <begin position="184"/>
        <end position="320"/>
    </location>
</feature>
<dbReference type="Gene3D" id="3.30.200.20">
    <property type="entry name" value="Phosphorylase Kinase, domain 1"/>
    <property type="match status" value="1"/>
</dbReference>
<protein>
    <recommendedName>
        <fullName evidence="4">Bulb-type lectin domain-containing protein</fullName>
    </recommendedName>
</protein>
<evidence type="ECO:0000256" key="2">
    <source>
        <dbReference type="ARBA" id="ARBA00023157"/>
    </source>
</evidence>
<dbReference type="InterPro" id="IPR011009">
    <property type="entry name" value="Kinase-like_dom_sf"/>
</dbReference>
<accession>A0AAN7QJ54</accession>
<reference evidence="5 6" key="1">
    <citation type="journal article" date="2023" name="Hortic Res">
        <title>Pangenome of water caltrop reveals structural variations and asymmetric subgenome divergence after allopolyploidization.</title>
        <authorList>
            <person name="Zhang X."/>
            <person name="Chen Y."/>
            <person name="Wang L."/>
            <person name="Yuan Y."/>
            <person name="Fang M."/>
            <person name="Shi L."/>
            <person name="Lu R."/>
            <person name="Comes H.P."/>
            <person name="Ma Y."/>
            <person name="Chen Y."/>
            <person name="Huang G."/>
            <person name="Zhou Y."/>
            <person name="Zheng Z."/>
            <person name="Qiu Y."/>
        </authorList>
    </citation>
    <scope>NUCLEOTIDE SEQUENCE [LARGE SCALE GENOMIC DNA]</scope>
    <source>
        <strain evidence="5">F231</strain>
    </source>
</reference>
<dbReference type="FunFam" id="2.90.10.30:FF:000003">
    <property type="entry name" value="Os04g0303100 protein"/>
    <property type="match status" value="1"/>
</dbReference>
<dbReference type="SUPFAM" id="SSF51110">
    <property type="entry name" value="alpha-D-mannose-specific plant lectins"/>
    <property type="match status" value="1"/>
</dbReference>
<dbReference type="InterPro" id="IPR001480">
    <property type="entry name" value="Bulb-type_lectin_dom"/>
</dbReference>
<dbReference type="SUPFAM" id="SSF56112">
    <property type="entry name" value="Protein kinase-like (PK-like)"/>
    <property type="match status" value="1"/>
</dbReference>
<proteinExistence type="predicted"/>